<organism evidence="1 2">
    <name type="scientific">Gaetbulibacter jejuensis</name>
    <dbReference type="NCBI Taxonomy" id="584607"/>
    <lineage>
        <taxon>Bacteria</taxon>
        <taxon>Pseudomonadati</taxon>
        <taxon>Bacteroidota</taxon>
        <taxon>Flavobacteriia</taxon>
        <taxon>Flavobacteriales</taxon>
        <taxon>Flavobacteriaceae</taxon>
        <taxon>Gaetbulibacter</taxon>
    </lineage>
</organism>
<dbReference type="InterPro" id="IPR013783">
    <property type="entry name" value="Ig-like_fold"/>
</dbReference>
<dbReference type="SUPFAM" id="SSF49785">
    <property type="entry name" value="Galactose-binding domain-like"/>
    <property type="match status" value="1"/>
</dbReference>
<name>A0ABN1JH03_9FLAO</name>
<dbReference type="EMBL" id="BAAAGF010000001">
    <property type="protein sequence ID" value="GAA0739622.1"/>
    <property type="molecule type" value="Genomic_DNA"/>
</dbReference>
<evidence type="ECO:0000313" key="2">
    <source>
        <dbReference type="Proteomes" id="UP001500736"/>
    </source>
</evidence>
<dbReference type="Gene3D" id="2.60.120.430">
    <property type="entry name" value="Galactose-binding lectin"/>
    <property type="match status" value="1"/>
</dbReference>
<comment type="caution">
    <text evidence="1">The sequence shown here is derived from an EMBL/GenBank/DDBJ whole genome shotgun (WGS) entry which is preliminary data.</text>
</comment>
<keyword evidence="2" id="KW-1185">Reference proteome</keyword>
<evidence type="ECO:0000313" key="1">
    <source>
        <dbReference type="EMBL" id="GAA0739622.1"/>
    </source>
</evidence>
<sequence>MKKINFKIQQTGWFILLIFSLVQLTSCENDFRDPSSPDASKPPVIHSVSEATEDVAVTQGVLQGTYIIRGEYLGTLSKVYFNGYQAGFNPAFVTDNIAFVTVPVNAPYVGQANILRLETLGGAVEYDFSLLTIEEFTEETVDGVKLVHLFGGDFTDTSTVTFVSGSEENGNLVELPAEIVFVSETMVTVEVPDGVEQAFIYLATSRGAIAQSDSYGFSYSIYIDELHPEWTTSEWGGTHDLASTEVALGQYSIKSIREGWSGLTFLAPNIPFDEYDAITVSVYGTGAAGDSVTLAINDFDGAASHQPIELIPGEWNKVVIPLSDFYPNGGEPSTIFRLDFQESSNTGLSQYIFYVDDFGFL</sequence>
<accession>A0ABN1JH03</accession>
<dbReference type="Gene3D" id="2.60.40.10">
    <property type="entry name" value="Immunoglobulins"/>
    <property type="match status" value="1"/>
</dbReference>
<gene>
    <name evidence="1" type="ORF">GCM10009431_08860</name>
</gene>
<proteinExistence type="predicted"/>
<dbReference type="RefSeq" id="WP_129759306.1">
    <property type="nucleotide sequence ID" value="NZ_BAAAGF010000001.1"/>
</dbReference>
<evidence type="ECO:0008006" key="3">
    <source>
        <dbReference type="Google" id="ProtNLM"/>
    </source>
</evidence>
<protein>
    <recommendedName>
        <fullName evidence="3">IPT/TIG domain-containing protein</fullName>
    </recommendedName>
</protein>
<dbReference type="InterPro" id="IPR008979">
    <property type="entry name" value="Galactose-bd-like_sf"/>
</dbReference>
<dbReference type="Proteomes" id="UP001500736">
    <property type="component" value="Unassembled WGS sequence"/>
</dbReference>
<reference evidence="1 2" key="1">
    <citation type="journal article" date="2019" name="Int. J. Syst. Evol. Microbiol.">
        <title>The Global Catalogue of Microorganisms (GCM) 10K type strain sequencing project: providing services to taxonomists for standard genome sequencing and annotation.</title>
        <authorList>
            <consortium name="The Broad Institute Genomics Platform"/>
            <consortium name="The Broad Institute Genome Sequencing Center for Infectious Disease"/>
            <person name="Wu L."/>
            <person name="Ma J."/>
        </authorList>
    </citation>
    <scope>NUCLEOTIDE SEQUENCE [LARGE SCALE GENOMIC DNA]</scope>
    <source>
        <strain evidence="1 2">JCM 15976</strain>
    </source>
</reference>